<accession>A0A9Q3FIZ4</accession>
<name>A0A9Q3FIZ4_9BASI</name>
<proteinExistence type="predicted"/>
<dbReference type="Proteomes" id="UP000765509">
    <property type="component" value="Unassembled WGS sequence"/>
</dbReference>
<gene>
    <name evidence="1" type="ORF">O181_080841</name>
</gene>
<keyword evidence="2" id="KW-1185">Reference proteome</keyword>
<reference evidence="1" key="1">
    <citation type="submission" date="2021-03" db="EMBL/GenBank/DDBJ databases">
        <title>Draft genome sequence of rust myrtle Austropuccinia psidii MF-1, a brazilian biotype.</title>
        <authorList>
            <person name="Quecine M.C."/>
            <person name="Pachon D.M.R."/>
            <person name="Bonatelli M.L."/>
            <person name="Correr F.H."/>
            <person name="Franceschini L.M."/>
            <person name="Leite T.F."/>
            <person name="Margarido G.R.A."/>
            <person name="Almeida C.A."/>
            <person name="Ferrarezi J.A."/>
            <person name="Labate C.A."/>
        </authorList>
    </citation>
    <scope>NUCLEOTIDE SEQUENCE</scope>
    <source>
        <strain evidence="1">MF-1</strain>
    </source>
</reference>
<dbReference type="EMBL" id="AVOT02045775">
    <property type="protein sequence ID" value="MBW0541126.1"/>
    <property type="molecule type" value="Genomic_DNA"/>
</dbReference>
<organism evidence="1 2">
    <name type="scientific">Austropuccinia psidii MF-1</name>
    <dbReference type="NCBI Taxonomy" id="1389203"/>
    <lineage>
        <taxon>Eukaryota</taxon>
        <taxon>Fungi</taxon>
        <taxon>Dikarya</taxon>
        <taxon>Basidiomycota</taxon>
        <taxon>Pucciniomycotina</taxon>
        <taxon>Pucciniomycetes</taxon>
        <taxon>Pucciniales</taxon>
        <taxon>Sphaerophragmiaceae</taxon>
        <taxon>Austropuccinia</taxon>
    </lineage>
</organism>
<protein>
    <submittedName>
        <fullName evidence="1">Uncharacterized protein</fullName>
    </submittedName>
</protein>
<sequence length="213" mass="25281">MLIGTIHGFIRTRHFPEASPEIKIIIDAVTTDHILKHWWLNDSLSSLQQKSVKQWILRLVTFFGRTGDSNKPLEYLISYYLLNFIKTFQTSHSPTIPLCDLEQTPLFDTKYELFQAGIRLHEVVNRSFDYKHLVELPSDQRDYLATDITAEMVEYSKMEIIRKQKEYEFIKANIAELGQKDESLCTWIKKNYFLKIYDTLLSTKERRNLWPDR</sequence>
<evidence type="ECO:0000313" key="2">
    <source>
        <dbReference type="Proteomes" id="UP000765509"/>
    </source>
</evidence>
<evidence type="ECO:0000313" key="1">
    <source>
        <dbReference type="EMBL" id="MBW0541126.1"/>
    </source>
</evidence>
<comment type="caution">
    <text evidence="1">The sequence shown here is derived from an EMBL/GenBank/DDBJ whole genome shotgun (WGS) entry which is preliminary data.</text>
</comment>
<dbReference type="AlphaFoldDB" id="A0A9Q3FIZ4"/>